<keyword evidence="12 18" id="KW-0548">Nucleotidyltransferase</keyword>
<dbReference type="GO" id="GO:0004605">
    <property type="term" value="F:phosphatidate cytidylyltransferase activity"/>
    <property type="evidence" value="ECO:0007669"/>
    <property type="project" value="UniProtKB-EC"/>
</dbReference>
<evidence type="ECO:0000256" key="7">
    <source>
        <dbReference type="ARBA" id="ARBA00019373"/>
    </source>
</evidence>
<feature type="transmembrane region" description="Helical" evidence="19">
    <location>
        <begin position="158"/>
        <end position="177"/>
    </location>
</feature>
<dbReference type="InterPro" id="IPR000374">
    <property type="entry name" value="PC_trans"/>
</dbReference>
<evidence type="ECO:0000313" key="21">
    <source>
        <dbReference type="Proteomes" id="UP000789359"/>
    </source>
</evidence>
<keyword evidence="21" id="KW-1185">Reference proteome</keyword>
<evidence type="ECO:0000256" key="3">
    <source>
        <dbReference type="ARBA" id="ARBA00005119"/>
    </source>
</evidence>
<comment type="similarity">
    <text evidence="5 18">Belongs to the CDS family.</text>
</comment>
<protein>
    <recommendedName>
        <fullName evidence="7 18">Phosphatidate cytidylyltransferase</fullName>
        <ecNumber evidence="6 18">2.7.7.41</ecNumber>
    </recommendedName>
</protein>
<keyword evidence="17" id="KW-1208">Phospholipid metabolism</keyword>
<keyword evidence="9" id="KW-0444">Lipid biosynthesis</keyword>
<dbReference type="Proteomes" id="UP000789359">
    <property type="component" value="Unassembled WGS sequence"/>
</dbReference>
<evidence type="ECO:0000256" key="14">
    <source>
        <dbReference type="ARBA" id="ARBA00023098"/>
    </source>
</evidence>
<dbReference type="PROSITE" id="PS01315">
    <property type="entry name" value="CDS"/>
    <property type="match status" value="1"/>
</dbReference>
<keyword evidence="14" id="KW-0443">Lipid metabolism</keyword>
<sequence length="243" mass="26673">MKTRLITGLTMLAVILAIFYINSYFLNFIILGIVLAVAFLEALKLYNIDQKSLVFIVIAFYTLTLLTNPIYIALLAVIIVVSVLAHIKSDNIKAVLPFLYPATPIFLIWMLYSEYGIEYLAWLILSVVACDSGAYFVGKFFGKHPFSPSSPNKTLEGVLGGLGIGTIVGTICGNFVMDAAVHVVFASFLICVFSVWGDLFESYLKRLVGAKDSGSLFPGHGGMLDRIDGYLFGVVALLWSLSW</sequence>
<comment type="catalytic activity">
    <reaction evidence="1 18">
        <text>a 1,2-diacyl-sn-glycero-3-phosphate + CTP + H(+) = a CDP-1,2-diacyl-sn-glycerol + diphosphate</text>
        <dbReference type="Rhea" id="RHEA:16229"/>
        <dbReference type="ChEBI" id="CHEBI:15378"/>
        <dbReference type="ChEBI" id="CHEBI:33019"/>
        <dbReference type="ChEBI" id="CHEBI:37563"/>
        <dbReference type="ChEBI" id="CHEBI:58332"/>
        <dbReference type="ChEBI" id="CHEBI:58608"/>
        <dbReference type="EC" id="2.7.7.41"/>
    </reaction>
</comment>
<evidence type="ECO:0000256" key="10">
    <source>
        <dbReference type="ARBA" id="ARBA00022679"/>
    </source>
</evidence>
<evidence type="ECO:0000256" key="6">
    <source>
        <dbReference type="ARBA" id="ARBA00012487"/>
    </source>
</evidence>
<feature type="transmembrane region" description="Helical" evidence="19">
    <location>
        <begin position="183"/>
        <end position="204"/>
    </location>
</feature>
<keyword evidence="15 19" id="KW-0472">Membrane</keyword>
<evidence type="ECO:0000256" key="18">
    <source>
        <dbReference type="RuleBase" id="RU003938"/>
    </source>
</evidence>
<feature type="transmembrane region" description="Helical" evidence="19">
    <location>
        <begin position="94"/>
        <end position="113"/>
    </location>
</feature>
<evidence type="ECO:0000256" key="11">
    <source>
        <dbReference type="ARBA" id="ARBA00022692"/>
    </source>
</evidence>
<keyword evidence="8" id="KW-1003">Cell membrane</keyword>
<comment type="caution">
    <text evidence="20">The sequence shown here is derived from an EMBL/GenBank/DDBJ whole genome shotgun (WGS) entry which is preliminary data.</text>
</comment>
<evidence type="ECO:0000256" key="15">
    <source>
        <dbReference type="ARBA" id="ARBA00023136"/>
    </source>
</evidence>
<dbReference type="PANTHER" id="PTHR46382">
    <property type="entry name" value="PHOSPHATIDATE CYTIDYLYLTRANSFERASE"/>
    <property type="match status" value="1"/>
</dbReference>
<evidence type="ECO:0000256" key="5">
    <source>
        <dbReference type="ARBA" id="ARBA00010185"/>
    </source>
</evidence>
<name>A0ABM8Q797_9BACT</name>
<evidence type="ECO:0000256" key="19">
    <source>
        <dbReference type="SAM" id="Phobius"/>
    </source>
</evidence>
<organism evidence="20 21">
    <name type="scientific">Campylobacter suis</name>
    <dbReference type="NCBI Taxonomy" id="2790657"/>
    <lineage>
        <taxon>Bacteria</taxon>
        <taxon>Pseudomonadati</taxon>
        <taxon>Campylobacterota</taxon>
        <taxon>Epsilonproteobacteria</taxon>
        <taxon>Campylobacterales</taxon>
        <taxon>Campylobacteraceae</taxon>
        <taxon>Campylobacter</taxon>
    </lineage>
</organism>
<comment type="subcellular location">
    <subcellularLocation>
        <location evidence="2">Cell membrane</location>
        <topology evidence="2">Multi-pass membrane protein</topology>
    </subcellularLocation>
</comment>
<evidence type="ECO:0000256" key="2">
    <source>
        <dbReference type="ARBA" id="ARBA00004651"/>
    </source>
</evidence>
<evidence type="ECO:0000256" key="17">
    <source>
        <dbReference type="ARBA" id="ARBA00023264"/>
    </source>
</evidence>
<proteinExistence type="inferred from homology"/>
<evidence type="ECO:0000256" key="16">
    <source>
        <dbReference type="ARBA" id="ARBA00023209"/>
    </source>
</evidence>
<keyword evidence="11 18" id="KW-0812">Transmembrane</keyword>
<dbReference type="EMBL" id="CAJHOE010000004">
    <property type="protein sequence ID" value="CAD7288694.1"/>
    <property type="molecule type" value="Genomic_DNA"/>
</dbReference>
<reference evidence="20 21" key="1">
    <citation type="submission" date="2020-11" db="EMBL/GenBank/DDBJ databases">
        <authorList>
            <person name="Peeters C."/>
        </authorList>
    </citation>
    <scope>NUCLEOTIDE SEQUENCE [LARGE SCALE GENOMIC DNA]</scope>
    <source>
        <strain evidence="20 21">LMG 8286</strain>
    </source>
</reference>
<keyword evidence="10 18" id="KW-0808">Transferase</keyword>
<dbReference type="PANTHER" id="PTHR46382:SF1">
    <property type="entry name" value="PHOSPHATIDATE CYTIDYLYLTRANSFERASE"/>
    <property type="match status" value="1"/>
</dbReference>
<evidence type="ECO:0000313" key="20">
    <source>
        <dbReference type="EMBL" id="CAD7288694.1"/>
    </source>
</evidence>
<evidence type="ECO:0000256" key="12">
    <source>
        <dbReference type="ARBA" id="ARBA00022695"/>
    </source>
</evidence>
<comment type="pathway">
    <text evidence="3 18">Phospholipid metabolism; CDP-diacylglycerol biosynthesis; CDP-diacylglycerol from sn-glycerol 3-phosphate: step 3/3.</text>
</comment>
<evidence type="ECO:0000256" key="8">
    <source>
        <dbReference type="ARBA" id="ARBA00022475"/>
    </source>
</evidence>
<feature type="transmembrane region" description="Helical" evidence="19">
    <location>
        <begin position="119"/>
        <end position="137"/>
    </location>
</feature>
<dbReference type="EC" id="2.7.7.41" evidence="6 18"/>
<keyword evidence="13 19" id="KW-1133">Transmembrane helix</keyword>
<evidence type="ECO:0000256" key="13">
    <source>
        <dbReference type="ARBA" id="ARBA00022989"/>
    </source>
</evidence>
<feature type="transmembrane region" description="Helical" evidence="19">
    <location>
        <begin position="12"/>
        <end position="40"/>
    </location>
</feature>
<accession>A0ABM8Q797</accession>
<dbReference type="Pfam" id="PF01148">
    <property type="entry name" value="CTP_transf_1"/>
    <property type="match status" value="1"/>
</dbReference>
<comment type="pathway">
    <text evidence="4">Lipid metabolism.</text>
</comment>
<gene>
    <name evidence="20" type="primary">cdsA</name>
    <name evidence="20" type="ORF">LMG8286_01462</name>
</gene>
<dbReference type="RefSeq" id="WP_230057206.1">
    <property type="nucleotide sequence ID" value="NZ_CAJHOE010000004.1"/>
</dbReference>
<feature type="transmembrane region" description="Helical" evidence="19">
    <location>
        <begin position="52"/>
        <end position="85"/>
    </location>
</feature>
<evidence type="ECO:0000256" key="1">
    <source>
        <dbReference type="ARBA" id="ARBA00001698"/>
    </source>
</evidence>
<evidence type="ECO:0000256" key="9">
    <source>
        <dbReference type="ARBA" id="ARBA00022516"/>
    </source>
</evidence>
<evidence type="ECO:0000256" key="4">
    <source>
        <dbReference type="ARBA" id="ARBA00005189"/>
    </source>
</evidence>
<keyword evidence="16" id="KW-0594">Phospholipid biosynthesis</keyword>